<organism evidence="7 8">
    <name type="scientific">Collinsella tanakaei</name>
    <dbReference type="NCBI Taxonomy" id="626935"/>
    <lineage>
        <taxon>Bacteria</taxon>
        <taxon>Bacillati</taxon>
        <taxon>Actinomycetota</taxon>
        <taxon>Coriobacteriia</taxon>
        <taxon>Coriobacteriales</taxon>
        <taxon>Coriobacteriaceae</taxon>
        <taxon>Collinsella</taxon>
    </lineage>
</organism>
<dbReference type="Gene3D" id="3.50.50.60">
    <property type="entry name" value="FAD/NAD(P)-binding domain"/>
    <property type="match status" value="2"/>
</dbReference>
<dbReference type="CDD" id="cd02974">
    <property type="entry name" value="AhpF_NTD_N"/>
    <property type="match status" value="1"/>
</dbReference>
<keyword evidence="1" id="KW-0285">Flavoprotein</keyword>
<dbReference type="InterPro" id="IPR050097">
    <property type="entry name" value="Ferredoxin-NADP_redctase_2"/>
</dbReference>
<dbReference type="InterPro" id="IPR017561">
    <property type="entry name" value="AhpF_homologue_put"/>
</dbReference>
<reference evidence="7 8" key="1">
    <citation type="submission" date="2018-08" db="EMBL/GenBank/DDBJ databases">
        <title>A genome reference for cultivated species of the human gut microbiota.</title>
        <authorList>
            <person name="Zou Y."/>
            <person name="Xue W."/>
            <person name="Luo G."/>
        </authorList>
    </citation>
    <scope>NUCLEOTIDE SEQUENCE [LARGE SCALE GENOMIC DNA]</scope>
    <source>
        <strain evidence="7 8">TF08-14</strain>
    </source>
</reference>
<accession>A0A3E4QWY8</accession>
<evidence type="ECO:0000256" key="4">
    <source>
        <dbReference type="SAM" id="MobiDB-lite"/>
    </source>
</evidence>
<evidence type="ECO:0000313" key="8">
    <source>
        <dbReference type="Proteomes" id="UP000260943"/>
    </source>
</evidence>
<proteinExistence type="predicted"/>
<dbReference type="PRINTS" id="PR00368">
    <property type="entry name" value="FADPNR"/>
</dbReference>
<dbReference type="RefSeq" id="WP_117679059.1">
    <property type="nucleotide sequence ID" value="NZ_QSRJ01000002.1"/>
</dbReference>
<evidence type="ECO:0000256" key="3">
    <source>
        <dbReference type="ARBA" id="ARBA00048132"/>
    </source>
</evidence>
<feature type="domain" description="FAD/NAD(P)-binding" evidence="5">
    <location>
        <begin position="7"/>
        <end position="298"/>
    </location>
</feature>
<evidence type="ECO:0000256" key="1">
    <source>
        <dbReference type="ARBA" id="ARBA00022630"/>
    </source>
</evidence>
<dbReference type="Proteomes" id="UP000260943">
    <property type="component" value="Unassembled WGS sequence"/>
</dbReference>
<keyword evidence="2" id="KW-0560">Oxidoreductase</keyword>
<dbReference type="GO" id="GO:0004791">
    <property type="term" value="F:thioredoxin-disulfide reductase (NADPH) activity"/>
    <property type="evidence" value="ECO:0007669"/>
    <property type="project" value="UniProtKB-EC"/>
</dbReference>
<dbReference type="Pfam" id="PF13192">
    <property type="entry name" value="Thioredoxin_3"/>
    <property type="match status" value="1"/>
</dbReference>
<dbReference type="InterPro" id="IPR036249">
    <property type="entry name" value="Thioredoxin-like_sf"/>
</dbReference>
<protein>
    <submittedName>
        <fullName evidence="7">FAD-dependent oxidoreductase</fullName>
    </submittedName>
</protein>
<dbReference type="InterPro" id="IPR036188">
    <property type="entry name" value="FAD/NAD-bd_sf"/>
</dbReference>
<comment type="caution">
    <text evidence="7">The sequence shown here is derived from an EMBL/GenBank/DDBJ whole genome shotgun (WGS) entry which is preliminary data.</text>
</comment>
<gene>
    <name evidence="7" type="ORF">DXC81_02725</name>
</gene>
<feature type="compositionally biased region" description="Low complexity" evidence="4">
    <location>
        <begin position="320"/>
        <end position="334"/>
    </location>
</feature>
<dbReference type="AlphaFoldDB" id="A0A3E4QWY8"/>
<feature type="domain" description="Thioredoxin-like fold" evidence="6">
    <location>
        <begin position="486"/>
        <end position="546"/>
    </location>
</feature>
<dbReference type="SUPFAM" id="SSF51905">
    <property type="entry name" value="FAD/NAD(P)-binding domain"/>
    <property type="match status" value="1"/>
</dbReference>
<dbReference type="InterPro" id="IPR044142">
    <property type="entry name" value="AhpF_NTD_N"/>
</dbReference>
<dbReference type="PANTHER" id="PTHR48105">
    <property type="entry name" value="THIOREDOXIN REDUCTASE 1-RELATED-RELATED"/>
    <property type="match status" value="1"/>
</dbReference>
<evidence type="ECO:0000259" key="6">
    <source>
        <dbReference type="Pfam" id="PF13192"/>
    </source>
</evidence>
<dbReference type="InterPro" id="IPR023753">
    <property type="entry name" value="FAD/NAD-binding_dom"/>
</dbReference>
<dbReference type="NCBIfam" id="TIGR03143">
    <property type="entry name" value="AhpF_homolog"/>
    <property type="match status" value="1"/>
</dbReference>
<feature type="region of interest" description="Disordered" evidence="4">
    <location>
        <begin position="320"/>
        <end position="350"/>
    </location>
</feature>
<dbReference type="Gene3D" id="3.40.30.80">
    <property type="match status" value="1"/>
</dbReference>
<name>A0A3E4QWY8_9ACTN</name>
<comment type="catalytic activity">
    <reaction evidence="3">
        <text>[thioredoxin]-dithiol + NADP(+) = [thioredoxin]-disulfide + NADPH + H(+)</text>
        <dbReference type="Rhea" id="RHEA:20345"/>
        <dbReference type="Rhea" id="RHEA-COMP:10698"/>
        <dbReference type="Rhea" id="RHEA-COMP:10700"/>
        <dbReference type="ChEBI" id="CHEBI:15378"/>
        <dbReference type="ChEBI" id="CHEBI:29950"/>
        <dbReference type="ChEBI" id="CHEBI:50058"/>
        <dbReference type="ChEBI" id="CHEBI:57783"/>
        <dbReference type="ChEBI" id="CHEBI:58349"/>
        <dbReference type="EC" id="1.8.1.9"/>
    </reaction>
</comment>
<evidence type="ECO:0000259" key="5">
    <source>
        <dbReference type="Pfam" id="PF07992"/>
    </source>
</evidence>
<dbReference type="InterPro" id="IPR012336">
    <property type="entry name" value="Thioredoxin-like_fold"/>
</dbReference>
<dbReference type="EMBL" id="QSRJ01000002">
    <property type="protein sequence ID" value="RGL11712.1"/>
    <property type="molecule type" value="Genomic_DNA"/>
</dbReference>
<dbReference type="Pfam" id="PF07992">
    <property type="entry name" value="Pyr_redox_2"/>
    <property type="match status" value="1"/>
</dbReference>
<dbReference type="SUPFAM" id="SSF52833">
    <property type="entry name" value="Thioredoxin-like"/>
    <property type="match status" value="2"/>
</dbReference>
<dbReference type="PRINTS" id="PR00469">
    <property type="entry name" value="PNDRDTASEII"/>
</dbReference>
<sequence>MDIDKLYDAVIIGGGPAGLTAAIYLARARYRVLVVEKDHFGGQITITDEVVNYPGVYAASGSQLTETMRRQAQAFGAEFMLAEVTGFDLDGDVKRVKTSKGDIPCFAALLATGASPRSVGFAGEDEFRGHGVAYCATCDGEFFTGKDVFVVGGGFAAAEESVFLTKYARHVTVLVREDDFTCAPAAAEEAKRNKKITVLYNTEVVEATGDSALRTLRYRNIKTGEEGVYRADDGDTFGIFVFVGYAPATQLVKGIAELDPFGYVLTDEHQMTSADGLFAAGDVCVKSLRQVATAVGQAAQTATDMERYLKAAQERTGLVPAAPAGRPVAATGSASGAGAGAGAEPGAAGSRAGAVAGSSSLFDDSMLAQLNTVFSRMERSLVLRLHTDGSDLSSELRAYMDEICGLTDKLHLEEAEAATDSPAGEGLPYVEVCDAEGNPLGLAFHGVPGGHEFTSFVLGLYNAAGPGQPIAQDDEVRISGLVDEVSIKVLVSLSCTMCPETVVSAQRIAADNPRVTAHVFDVAHFPRLRERYNAMSVPCVVVERGGSERVSFGKKNLSQMLDVLG</sequence>
<evidence type="ECO:0000256" key="2">
    <source>
        <dbReference type="ARBA" id="ARBA00023002"/>
    </source>
</evidence>
<evidence type="ECO:0000313" key="7">
    <source>
        <dbReference type="EMBL" id="RGL11712.1"/>
    </source>
</evidence>